<keyword evidence="1" id="KW-1133">Transmembrane helix</keyword>
<name>A0A267MQV5_9FIRM</name>
<proteinExistence type="predicted"/>
<accession>A0A267MQV5</accession>
<dbReference type="EMBL" id="NIBG01000001">
    <property type="protein sequence ID" value="PAB61153.1"/>
    <property type="molecule type" value="Genomic_DNA"/>
</dbReference>
<reference evidence="2 3" key="1">
    <citation type="submission" date="2017-06" db="EMBL/GenBank/DDBJ databases">
        <title>Draft genome sequence of anaerobic fermentative bacterium Anaeromicrobium sediminis DY2726D isolated from West Pacific Ocean sediments.</title>
        <authorList>
            <person name="Zeng X."/>
        </authorList>
    </citation>
    <scope>NUCLEOTIDE SEQUENCE [LARGE SCALE GENOMIC DNA]</scope>
    <source>
        <strain evidence="2 3">DY2726D</strain>
    </source>
</reference>
<dbReference type="OrthoDB" id="9969804at2"/>
<feature type="transmembrane region" description="Helical" evidence="1">
    <location>
        <begin position="12"/>
        <end position="30"/>
    </location>
</feature>
<keyword evidence="1" id="KW-0472">Membrane</keyword>
<sequence>MKLKKIIKERWKFYLVGWIFAYIIAVNKGAEVNDVTHLIMLRVSDIFFGVLVGTALYYGHIRIPVYEVPFKMSKYMIAFVLVILSLKILS</sequence>
<evidence type="ECO:0000313" key="2">
    <source>
        <dbReference type="EMBL" id="PAB61153.1"/>
    </source>
</evidence>
<gene>
    <name evidence="2" type="ORF">CCE28_01640</name>
</gene>
<dbReference type="AlphaFoldDB" id="A0A267MQV5"/>
<comment type="caution">
    <text evidence="2">The sequence shown here is derived from an EMBL/GenBank/DDBJ whole genome shotgun (WGS) entry which is preliminary data.</text>
</comment>
<evidence type="ECO:0000256" key="1">
    <source>
        <dbReference type="SAM" id="Phobius"/>
    </source>
</evidence>
<protein>
    <submittedName>
        <fullName evidence="2">Uncharacterized protein</fullName>
    </submittedName>
</protein>
<keyword evidence="1" id="KW-0812">Transmembrane</keyword>
<keyword evidence="3" id="KW-1185">Reference proteome</keyword>
<dbReference type="Proteomes" id="UP000216024">
    <property type="component" value="Unassembled WGS sequence"/>
</dbReference>
<dbReference type="RefSeq" id="WP_095130300.1">
    <property type="nucleotide sequence ID" value="NZ_NIBG01000001.1"/>
</dbReference>
<evidence type="ECO:0000313" key="3">
    <source>
        <dbReference type="Proteomes" id="UP000216024"/>
    </source>
</evidence>
<feature type="transmembrane region" description="Helical" evidence="1">
    <location>
        <begin position="36"/>
        <end position="60"/>
    </location>
</feature>
<organism evidence="2 3">
    <name type="scientific">Anaeromicrobium sediminis</name>
    <dbReference type="NCBI Taxonomy" id="1478221"/>
    <lineage>
        <taxon>Bacteria</taxon>
        <taxon>Bacillati</taxon>
        <taxon>Bacillota</taxon>
        <taxon>Clostridia</taxon>
        <taxon>Peptostreptococcales</taxon>
        <taxon>Thermotaleaceae</taxon>
        <taxon>Anaeromicrobium</taxon>
    </lineage>
</organism>